<dbReference type="Gene3D" id="3.40.50.150">
    <property type="entry name" value="Vaccinia Virus protein VP39"/>
    <property type="match status" value="1"/>
</dbReference>
<feature type="binding site" evidence="7">
    <location>
        <position position="139"/>
    </location>
    <ligand>
        <name>S-adenosyl-L-methionine</name>
        <dbReference type="ChEBI" id="CHEBI:59789"/>
    </ligand>
</feature>
<dbReference type="InterPro" id="IPR003358">
    <property type="entry name" value="tRNA_(Gua-N-7)_MeTrfase_Trmb"/>
</dbReference>
<dbReference type="EMBL" id="JACRUO010000001">
    <property type="protein sequence ID" value="MBD3689102.1"/>
    <property type="molecule type" value="Genomic_DNA"/>
</dbReference>
<dbReference type="Proteomes" id="UP000627538">
    <property type="component" value="Unassembled WGS sequence"/>
</dbReference>
<comment type="similarity">
    <text evidence="7">Belongs to the class I-like SAM-binding methyltransferase superfamily. TrmB family.</text>
</comment>
<feature type="binding site" evidence="7">
    <location>
        <position position="89"/>
    </location>
    <ligand>
        <name>S-adenosyl-L-methionine</name>
        <dbReference type="ChEBI" id="CHEBI:59789"/>
    </ligand>
</feature>
<evidence type="ECO:0000256" key="1">
    <source>
        <dbReference type="ARBA" id="ARBA00000142"/>
    </source>
</evidence>
<feature type="binding site" evidence="7">
    <location>
        <position position="64"/>
    </location>
    <ligand>
        <name>S-adenosyl-L-methionine</name>
        <dbReference type="ChEBI" id="CHEBI:59789"/>
    </ligand>
</feature>
<feature type="binding site" evidence="7">
    <location>
        <position position="116"/>
    </location>
    <ligand>
        <name>S-adenosyl-L-methionine</name>
        <dbReference type="ChEBI" id="CHEBI:59789"/>
    </ligand>
</feature>
<keyword evidence="3 7" id="KW-0489">Methyltransferase</keyword>
<keyword evidence="9" id="KW-1185">Reference proteome</keyword>
<dbReference type="SUPFAM" id="SSF53335">
    <property type="entry name" value="S-adenosyl-L-methionine-dependent methyltransferases"/>
    <property type="match status" value="1"/>
</dbReference>
<dbReference type="PANTHER" id="PTHR23417">
    <property type="entry name" value="3-DEOXY-D-MANNO-OCTULOSONIC-ACID TRANSFERASE/TRNA GUANINE-N 7 - -METHYLTRANSFERASE"/>
    <property type="match status" value="1"/>
</dbReference>
<sequence>MARTKSFVSRARHLSPSLQQTWDAHAGDYVIDIPRGSGETMVAEDAPRLNWRQVFGRESVVRCEIGSGNGDQIVGAAAAHPERDYVAFEVYHPGVAKTVAKAHKAGLTNLRIIEADAQHAIPIIFDDHCLDELWVFFPDPWRKSRHHKRRLVQPAFAAEVGRILRPGGLWRLATDWADYAFQMRTVVEDSPFFTNPYAGMNPDPADPEGERGGFAPRWDGRVLTNFERRGVEAGRVVRDVCGQRVP</sequence>
<organism evidence="8 9">
    <name type="scientific">Nanchangia anserum</name>
    <dbReference type="NCBI Taxonomy" id="2692125"/>
    <lineage>
        <taxon>Bacteria</taxon>
        <taxon>Bacillati</taxon>
        <taxon>Actinomycetota</taxon>
        <taxon>Actinomycetes</taxon>
        <taxon>Actinomycetales</taxon>
        <taxon>Actinomycetaceae</taxon>
        <taxon>Nanchangia</taxon>
    </lineage>
</organism>
<gene>
    <name evidence="7 8" type="primary">trmB</name>
    <name evidence="8" type="ORF">H8R10_02485</name>
</gene>
<dbReference type="NCBIfam" id="TIGR00091">
    <property type="entry name" value="tRNA (guanosine(46)-N7)-methyltransferase TrmB"/>
    <property type="match status" value="1"/>
</dbReference>
<evidence type="ECO:0000256" key="5">
    <source>
        <dbReference type="ARBA" id="ARBA00022691"/>
    </source>
</evidence>
<evidence type="ECO:0000256" key="3">
    <source>
        <dbReference type="ARBA" id="ARBA00022603"/>
    </source>
</evidence>
<feature type="binding site" evidence="7">
    <location>
        <position position="175"/>
    </location>
    <ligand>
        <name>substrate</name>
    </ligand>
</feature>
<dbReference type="PANTHER" id="PTHR23417:SF14">
    <property type="entry name" value="PENTACOTRIPEPTIDE-REPEAT REGION OF PRORP DOMAIN-CONTAINING PROTEIN"/>
    <property type="match status" value="1"/>
</dbReference>
<evidence type="ECO:0000256" key="4">
    <source>
        <dbReference type="ARBA" id="ARBA00022679"/>
    </source>
</evidence>
<dbReference type="PROSITE" id="PS51625">
    <property type="entry name" value="SAM_MT_TRMB"/>
    <property type="match status" value="1"/>
</dbReference>
<keyword evidence="4 7" id="KW-0808">Transferase</keyword>
<keyword evidence="5 7" id="KW-0949">S-adenosyl-L-methionine</keyword>
<evidence type="ECO:0000256" key="7">
    <source>
        <dbReference type="HAMAP-Rule" id="MF_01057"/>
    </source>
</evidence>
<evidence type="ECO:0000313" key="9">
    <source>
        <dbReference type="Proteomes" id="UP000627538"/>
    </source>
</evidence>
<dbReference type="InterPro" id="IPR055361">
    <property type="entry name" value="tRNA_methyltr_TrmB_bact"/>
</dbReference>
<accession>A0A8I0G787</accession>
<name>A0A8I0G787_9ACTO</name>
<proteinExistence type="inferred from homology"/>
<dbReference type="GO" id="GO:0043527">
    <property type="term" value="C:tRNA methyltransferase complex"/>
    <property type="evidence" value="ECO:0007669"/>
    <property type="project" value="TreeGrafter"/>
</dbReference>
<comment type="pathway">
    <text evidence="7">tRNA modification; N(7)-methylguanine-tRNA biosynthesis.</text>
</comment>
<dbReference type="UniPathway" id="UPA00989"/>
<dbReference type="EC" id="2.1.1.33" evidence="7"/>
<dbReference type="HAMAP" id="MF_01057">
    <property type="entry name" value="tRNA_methyltr_TrmB"/>
    <property type="match status" value="1"/>
</dbReference>
<feature type="binding site" evidence="7">
    <location>
        <position position="143"/>
    </location>
    <ligand>
        <name>substrate</name>
    </ligand>
</feature>
<dbReference type="InterPro" id="IPR029063">
    <property type="entry name" value="SAM-dependent_MTases_sf"/>
</dbReference>
<comment type="caution">
    <text evidence="8">The sequence shown here is derived from an EMBL/GenBank/DDBJ whole genome shotgun (WGS) entry which is preliminary data.</text>
</comment>
<dbReference type="GO" id="GO:0008176">
    <property type="term" value="F:tRNA (guanine(46)-N7)-methyltransferase activity"/>
    <property type="evidence" value="ECO:0007669"/>
    <property type="project" value="UniProtKB-UniRule"/>
</dbReference>
<comment type="function">
    <text evidence="2 7">Catalyzes the formation of N(7)-methylguanine at position 46 (m7G46) in tRNA.</text>
</comment>
<protein>
    <recommendedName>
        <fullName evidence="7">tRNA (guanine-N(7)-)-methyltransferase</fullName>
        <ecNumber evidence="7">2.1.1.33</ecNumber>
    </recommendedName>
    <alternativeName>
        <fullName evidence="7">tRNA (guanine(46)-N(7))-methyltransferase</fullName>
    </alternativeName>
    <alternativeName>
        <fullName evidence="7">tRNA(m7G46)-methyltransferase</fullName>
    </alternativeName>
</protein>
<evidence type="ECO:0000256" key="2">
    <source>
        <dbReference type="ARBA" id="ARBA00003015"/>
    </source>
</evidence>
<feature type="binding site" evidence="7">
    <location>
        <begin position="224"/>
        <end position="227"/>
    </location>
    <ligand>
        <name>substrate</name>
    </ligand>
</feature>
<dbReference type="AlphaFoldDB" id="A0A8I0G787"/>
<keyword evidence="6 7" id="KW-0819">tRNA processing</keyword>
<comment type="caution">
    <text evidence="7">Lacks conserved residue(s) required for the propagation of feature annotation.</text>
</comment>
<evidence type="ECO:0000313" key="8">
    <source>
        <dbReference type="EMBL" id="MBD3689102.1"/>
    </source>
</evidence>
<comment type="catalytic activity">
    <reaction evidence="1 7">
        <text>guanosine(46) in tRNA + S-adenosyl-L-methionine = N(7)-methylguanosine(46) in tRNA + S-adenosyl-L-homocysteine</text>
        <dbReference type="Rhea" id="RHEA:42708"/>
        <dbReference type="Rhea" id="RHEA-COMP:10188"/>
        <dbReference type="Rhea" id="RHEA-COMP:10189"/>
        <dbReference type="ChEBI" id="CHEBI:57856"/>
        <dbReference type="ChEBI" id="CHEBI:59789"/>
        <dbReference type="ChEBI" id="CHEBI:74269"/>
        <dbReference type="ChEBI" id="CHEBI:74480"/>
        <dbReference type="EC" id="2.1.1.33"/>
    </reaction>
</comment>
<evidence type="ECO:0000256" key="6">
    <source>
        <dbReference type="ARBA" id="ARBA00022694"/>
    </source>
</evidence>
<reference evidence="8 9" key="1">
    <citation type="submission" date="2020-08" db="EMBL/GenBank/DDBJ databases">
        <title>Winkia gen. nov., sp. nov., isolated from faeces of the Anser albifrons in China.</title>
        <authorList>
            <person name="Liu Q."/>
        </authorList>
    </citation>
    <scope>NUCLEOTIDE SEQUENCE [LARGE SCALE GENOMIC DNA]</scope>
    <source>
        <strain evidence="8 9">C62</strain>
    </source>
</reference>
<dbReference type="Pfam" id="PF02390">
    <property type="entry name" value="Methyltransf_4"/>
    <property type="match status" value="1"/>
</dbReference>